<proteinExistence type="predicted"/>
<gene>
    <name evidence="1" type="ORF">ANCDUO_05377</name>
</gene>
<dbReference type="EMBL" id="KN728140">
    <property type="protein sequence ID" value="KIH64313.1"/>
    <property type="molecule type" value="Genomic_DNA"/>
</dbReference>
<accession>A0A0C2D491</accession>
<keyword evidence="2" id="KW-1185">Reference proteome</keyword>
<name>A0A0C2D491_9BILA</name>
<evidence type="ECO:0000313" key="2">
    <source>
        <dbReference type="Proteomes" id="UP000054047"/>
    </source>
</evidence>
<reference evidence="1 2" key="1">
    <citation type="submission" date="2013-12" db="EMBL/GenBank/DDBJ databases">
        <title>Draft genome of the parsitic nematode Ancylostoma duodenale.</title>
        <authorList>
            <person name="Mitreva M."/>
        </authorList>
    </citation>
    <scope>NUCLEOTIDE SEQUENCE [LARGE SCALE GENOMIC DNA]</scope>
    <source>
        <strain evidence="1 2">Zhejiang</strain>
    </source>
</reference>
<evidence type="ECO:0000313" key="1">
    <source>
        <dbReference type="EMBL" id="KIH64313.1"/>
    </source>
</evidence>
<organism evidence="1 2">
    <name type="scientific">Ancylostoma duodenale</name>
    <dbReference type="NCBI Taxonomy" id="51022"/>
    <lineage>
        <taxon>Eukaryota</taxon>
        <taxon>Metazoa</taxon>
        <taxon>Ecdysozoa</taxon>
        <taxon>Nematoda</taxon>
        <taxon>Chromadorea</taxon>
        <taxon>Rhabditida</taxon>
        <taxon>Rhabditina</taxon>
        <taxon>Rhabditomorpha</taxon>
        <taxon>Strongyloidea</taxon>
        <taxon>Ancylostomatidae</taxon>
        <taxon>Ancylostomatinae</taxon>
        <taxon>Ancylostoma</taxon>
    </lineage>
</organism>
<dbReference type="OrthoDB" id="10374553at2759"/>
<dbReference type="AlphaFoldDB" id="A0A0C2D491"/>
<sequence>MPSFQPGGDHRLLWAKFHFDNTRALLDRMAHRRPSPTILDAEAAERLAEVHDFKELDAIDEDYDKLVAAMTTIRDSCRKRKSKHITSRITEEIRQLLEKRRNLKRTTHRHLEQVMPRKGCKRP</sequence>
<dbReference type="Proteomes" id="UP000054047">
    <property type="component" value="Unassembled WGS sequence"/>
</dbReference>
<protein>
    <submittedName>
        <fullName evidence="1">Uncharacterized protein</fullName>
    </submittedName>
</protein>